<dbReference type="PANTHER" id="PTHR42839">
    <property type="entry name" value="ISOCHORISMATE SYNTHASE ENTC"/>
    <property type="match status" value="1"/>
</dbReference>
<sequence>MSRMQDDEAVIDEWIKGGKDAFVFYREPGESVCHGIRAARSSLQSFEGIPPLDGKTGFVFAPFRFGEGHPLWLLPLEEEIEAGISRAACPDEVEAPAPMPFCGRLEEQPSKEYREAFRFFSAALRAGDFQKLVLSRACTDAFPRGFSWARAFGAACRRYVHSYVYLFHTPQTGFWLGATPEILLAGGKGDYRTVALAGTQFLKEGKLAGPWSEKNIREQAFVTEYIGGCLRERDIRFTVEGPYTATAGELAHLKTDIRFRLSSAEALGGLLQALHPTPAVCGLPKEEAFRFILSHEGYDRGYYAGFLGRWEPEGKTALYVNLRCMQCGEGAEKIRLYAGGGILPASVCEEEWMETERKLQTMKYVISKGGTDVFG</sequence>
<name>F3QVE9_9BACT</name>
<gene>
    <name evidence="7" type="ORF">HMPREF9442_02175</name>
</gene>
<keyword evidence="8" id="KW-1185">Reference proteome</keyword>
<comment type="similarity">
    <text evidence="2">Belongs to the isochorismate synthase family.</text>
</comment>
<dbReference type="PANTHER" id="PTHR42839:SF2">
    <property type="entry name" value="ISOCHORISMATE SYNTHASE ENTC"/>
    <property type="match status" value="1"/>
</dbReference>
<evidence type="ECO:0000259" key="6">
    <source>
        <dbReference type="Pfam" id="PF00425"/>
    </source>
</evidence>
<dbReference type="InterPro" id="IPR015890">
    <property type="entry name" value="Chorismate_C"/>
</dbReference>
<dbReference type="EC" id="5.4.4.2" evidence="3"/>
<dbReference type="AlphaFoldDB" id="F3QVE9"/>
<dbReference type="SUPFAM" id="SSF56322">
    <property type="entry name" value="ADC synthase"/>
    <property type="match status" value="1"/>
</dbReference>
<evidence type="ECO:0000256" key="1">
    <source>
        <dbReference type="ARBA" id="ARBA00000799"/>
    </source>
</evidence>
<evidence type="ECO:0000313" key="7">
    <source>
        <dbReference type="EMBL" id="EGG52730.1"/>
    </source>
</evidence>
<dbReference type="OrthoDB" id="9806579at2"/>
<reference evidence="7 8" key="1">
    <citation type="submission" date="2011-02" db="EMBL/GenBank/DDBJ databases">
        <authorList>
            <person name="Weinstock G."/>
            <person name="Sodergren E."/>
            <person name="Clifton S."/>
            <person name="Fulton L."/>
            <person name="Fulton B."/>
            <person name="Courtney L."/>
            <person name="Fronick C."/>
            <person name="Harrison M."/>
            <person name="Strong C."/>
            <person name="Farmer C."/>
            <person name="Delahaunty K."/>
            <person name="Markovic C."/>
            <person name="Hall O."/>
            <person name="Minx P."/>
            <person name="Tomlinson C."/>
            <person name="Mitreva M."/>
            <person name="Hou S."/>
            <person name="Chen J."/>
            <person name="Wollam A."/>
            <person name="Pepin K.H."/>
            <person name="Johnson M."/>
            <person name="Bhonagiri V."/>
            <person name="Zhang X."/>
            <person name="Suruliraj S."/>
            <person name="Warren W."/>
            <person name="Chinwalla A."/>
            <person name="Mardis E.R."/>
            <person name="Wilson R.K."/>
        </authorList>
    </citation>
    <scope>NUCLEOTIDE SEQUENCE [LARGE SCALE GENOMIC DNA]</scope>
    <source>
        <strain evidence="7 8">YIT 11841</strain>
    </source>
</reference>
<dbReference type="InterPro" id="IPR005801">
    <property type="entry name" value="ADC_synthase"/>
</dbReference>
<evidence type="ECO:0000256" key="5">
    <source>
        <dbReference type="ARBA" id="ARBA00041564"/>
    </source>
</evidence>
<dbReference type="RefSeq" id="WP_008627976.1">
    <property type="nucleotide sequence ID" value="NZ_GL883865.1"/>
</dbReference>
<keyword evidence="4" id="KW-0413">Isomerase</keyword>
<dbReference type="EMBL" id="AFBR01000065">
    <property type="protein sequence ID" value="EGG52730.1"/>
    <property type="molecule type" value="Genomic_DNA"/>
</dbReference>
<dbReference type="STRING" id="762982.HMPREF9442_02175"/>
<proteinExistence type="inferred from homology"/>
<dbReference type="Pfam" id="PF00425">
    <property type="entry name" value="Chorismate_bind"/>
    <property type="match status" value="1"/>
</dbReference>
<comment type="catalytic activity">
    <reaction evidence="1">
        <text>chorismate = isochorismate</text>
        <dbReference type="Rhea" id="RHEA:18985"/>
        <dbReference type="ChEBI" id="CHEBI:29748"/>
        <dbReference type="ChEBI" id="CHEBI:29780"/>
        <dbReference type="EC" id="5.4.4.2"/>
    </reaction>
</comment>
<evidence type="ECO:0000256" key="3">
    <source>
        <dbReference type="ARBA" id="ARBA00012824"/>
    </source>
</evidence>
<dbReference type="Proteomes" id="UP000005546">
    <property type="component" value="Unassembled WGS sequence"/>
</dbReference>
<feature type="domain" description="Chorismate-utilising enzyme C-terminal" evidence="6">
    <location>
        <begin position="111"/>
        <end position="358"/>
    </location>
</feature>
<dbReference type="Gene3D" id="3.60.120.10">
    <property type="entry name" value="Anthranilate synthase"/>
    <property type="match status" value="1"/>
</dbReference>
<evidence type="ECO:0000313" key="8">
    <source>
        <dbReference type="Proteomes" id="UP000005546"/>
    </source>
</evidence>
<dbReference type="InterPro" id="IPR004561">
    <property type="entry name" value="IsoChor_synthase"/>
</dbReference>
<accession>F3QVE9</accession>
<dbReference type="HOGENOM" id="CLU_006493_8_0_10"/>
<comment type="caution">
    <text evidence="7">The sequence shown here is derived from an EMBL/GenBank/DDBJ whole genome shotgun (WGS) entry which is preliminary data.</text>
</comment>
<evidence type="ECO:0000256" key="4">
    <source>
        <dbReference type="ARBA" id="ARBA00023235"/>
    </source>
</evidence>
<dbReference type="eggNOG" id="COG1169">
    <property type="taxonomic scope" value="Bacteria"/>
</dbReference>
<dbReference type="NCBIfam" id="TIGR00543">
    <property type="entry name" value="isochor_syn"/>
    <property type="match status" value="1"/>
</dbReference>
<organism evidence="7 8">
    <name type="scientific">Paraprevotella xylaniphila YIT 11841</name>
    <dbReference type="NCBI Taxonomy" id="762982"/>
    <lineage>
        <taxon>Bacteria</taxon>
        <taxon>Pseudomonadati</taxon>
        <taxon>Bacteroidota</taxon>
        <taxon>Bacteroidia</taxon>
        <taxon>Bacteroidales</taxon>
        <taxon>Prevotellaceae</taxon>
        <taxon>Paraprevotella</taxon>
    </lineage>
</organism>
<evidence type="ECO:0000256" key="2">
    <source>
        <dbReference type="ARBA" id="ARBA00005297"/>
    </source>
</evidence>
<dbReference type="GO" id="GO:0008909">
    <property type="term" value="F:isochorismate synthase activity"/>
    <property type="evidence" value="ECO:0007669"/>
    <property type="project" value="UniProtKB-EC"/>
</dbReference>
<protein>
    <recommendedName>
        <fullName evidence="3">isochorismate synthase</fullName>
        <ecNumber evidence="3">5.4.4.2</ecNumber>
    </recommendedName>
    <alternativeName>
        <fullName evidence="5">Isochorismate mutase</fullName>
    </alternativeName>
</protein>